<dbReference type="PANTHER" id="PTHR43822:SF2">
    <property type="entry name" value="HOMOACONITASE, MITOCHONDRIAL"/>
    <property type="match status" value="1"/>
</dbReference>
<feature type="domain" description="Aconitase/3-isopropylmalate dehydratase large subunit alpha/beta/alpha" evidence="8">
    <location>
        <begin position="7"/>
        <end position="287"/>
    </location>
</feature>
<evidence type="ECO:0000313" key="9">
    <source>
        <dbReference type="EMBL" id="QQP93463.1"/>
    </source>
</evidence>
<dbReference type="InterPro" id="IPR036008">
    <property type="entry name" value="Aconitase_4Fe-4S_dom"/>
</dbReference>
<comment type="pathway">
    <text evidence="7">Amino-acid biosynthesis; L-leucine biosynthesis; L-leucine from 3-methyl-2-oxobutanoate: step 2/4.</text>
</comment>
<dbReference type="NCBIfam" id="NF001614">
    <property type="entry name" value="PRK00402.1"/>
    <property type="match status" value="1"/>
</dbReference>
<dbReference type="InterPro" id="IPR006251">
    <property type="entry name" value="Homoacnase/IPMdehydase_lsu"/>
</dbReference>
<evidence type="ECO:0000313" key="10">
    <source>
        <dbReference type="Proteomes" id="UP000595197"/>
    </source>
</evidence>
<feature type="binding site" evidence="7">
    <location>
        <position position="301"/>
    </location>
    <ligand>
        <name>[4Fe-4S] cluster</name>
        <dbReference type="ChEBI" id="CHEBI:49883"/>
    </ligand>
</feature>
<dbReference type="PANTHER" id="PTHR43822">
    <property type="entry name" value="HOMOACONITASE, MITOCHONDRIAL-RELATED"/>
    <property type="match status" value="1"/>
</dbReference>
<feature type="domain" description="Aconitase/3-isopropylmalate dehydratase large subunit alpha/beta/alpha" evidence="8">
    <location>
        <begin position="289"/>
        <end position="412"/>
    </location>
</feature>
<dbReference type="NCBIfam" id="TIGR02086">
    <property type="entry name" value="IPMI_arch"/>
    <property type="match status" value="1"/>
</dbReference>
<gene>
    <name evidence="7" type="primary">leuC</name>
    <name evidence="9" type="ORF">IGS68_33105</name>
</gene>
<comment type="cofactor">
    <cofactor evidence="7">
        <name>[4Fe-4S] cluster</name>
        <dbReference type="ChEBI" id="CHEBI:49883"/>
    </cofactor>
    <text evidence="7">Binds 1 [4Fe-4S] cluster per subunit.</text>
</comment>
<comment type="similarity">
    <text evidence="7">Belongs to the aconitase/IPM isomerase family. LeuC type 2 subfamily.</text>
</comment>
<comment type="function">
    <text evidence="7">Catalyzes the isomerization between 2-isopropylmalate and 3-isopropylmalate, via the formation of 2-isopropylmaleate.</text>
</comment>
<name>A0ABX7BGY5_9PROT</name>
<keyword evidence="7" id="KW-0432">Leucine biosynthesis</keyword>
<dbReference type="Pfam" id="PF00330">
    <property type="entry name" value="Aconitase"/>
    <property type="match status" value="2"/>
</dbReference>
<evidence type="ECO:0000256" key="6">
    <source>
        <dbReference type="ARBA" id="ARBA00023239"/>
    </source>
</evidence>
<proteinExistence type="inferred from homology"/>
<dbReference type="EMBL" id="CP067422">
    <property type="protein sequence ID" value="QQP93463.1"/>
    <property type="molecule type" value="Genomic_DNA"/>
</dbReference>
<accession>A0ABX7BGY5</accession>
<evidence type="ECO:0000256" key="2">
    <source>
        <dbReference type="ARBA" id="ARBA00022485"/>
    </source>
</evidence>
<dbReference type="InterPro" id="IPR001030">
    <property type="entry name" value="Acoase/IPM_deHydtase_lsu_aba"/>
</dbReference>
<evidence type="ECO:0000256" key="3">
    <source>
        <dbReference type="ARBA" id="ARBA00022723"/>
    </source>
</evidence>
<dbReference type="Gene3D" id="3.30.499.10">
    <property type="entry name" value="Aconitase, domain 3"/>
    <property type="match status" value="2"/>
</dbReference>
<dbReference type="Proteomes" id="UP000595197">
    <property type="component" value="Plasmid pTT6-2"/>
</dbReference>
<evidence type="ECO:0000256" key="5">
    <source>
        <dbReference type="ARBA" id="ARBA00023014"/>
    </source>
</evidence>
<keyword evidence="5 7" id="KW-0411">Iron-sulfur</keyword>
<comment type="catalytic activity">
    <reaction evidence="7">
        <text>(2R,3S)-3-isopropylmalate = (2S)-2-isopropylmalate</text>
        <dbReference type="Rhea" id="RHEA:32287"/>
        <dbReference type="ChEBI" id="CHEBI:1178"/>
        <dbReference type="ChEBI" id="CHEBI:35121"/>
        <dbReference type="EC" id="4.2.1.33"/>
    </reaction>
</comment>
<feature type="binding site" evidence="7">
    <location>
        <position position="361"/>
    </location>
    <ligand>
        <name>[4Fe-4S] cluster</name>
        <dbReference type="ChEBI" id="CHEBI:49883"/>
    </ligand>
</feature>
<evidence type="ECO:0000256" key="1">
    <source>
        <dbReference type="ARBA" id="ARBA00011271"/>
    </source>
</evidence>
<keyword evidence="2 7" id="KW-0004">4Fe-4S</keyword>
<keyword evidence="10" id="KW-1185">Reference proteome</keyword>
<keyword evidence="4 7" id="KW-0408">Iron</keyword>
<evidence type="ECO:0000259" key="8">
    <source>
        <dbReference type="Pfam" id="PF00330"/>
    </source>
</evidence>
<dbReference type="InterPro" id="IPR015931">
    <property type="entry name" value="Acnase/IPM_dHydase_lsu_aba_1/3"/>
</dbReference>
<dbReference type="RefSeq" id="WP_201083057.1">
    <property type="nucleotide sequence ID" value="NZ_CP067422.1"/>
</dbReference>
<keyword evidence="7" id="KW-0028">Amino-acid biosynthesis</keyword>
<dbReference type="PRINTS" id="PR00415">
    <property type="entry name" value="ACONITASE"/>
</dbReference>
<evidence type="ECO:0000256" key="4">
    <source>
        <dbReference type="ARBA" id="ARBA00023004"/>
    </source>
</evidence>
<protein>
    <recommendedName>
        <fullName evidence="7">3-isopropylmalate dehydratase large subunit</fullName>
        <ecNumber evidence="7">4.2.1.33</ecNumber>
    </recommendedName>
    <alternativeName>
        <fullName evidence="7">Alpha-IPM isomerase</fullName>
        <shortName evidence="7">IPMI</shortName>
    </alternativeName>
    <alternativeName>
        <fullName evidence="7">Isopropylmalate isomerase</fullName>
    </alternativeName>
</protein>
<reference evidence="9" key="1">
    <citation type="submission" date="2021-02" db="EMBL/GenBank/DDBJ databases">
        <title>Skermanella TT6 skin isolate.</title>
        <authorList>
            <person name="Lee K."/>
            <person name="Ganzorig M."/>
        </authorList>
    </citation>
    <scope>NUCLEOTIDE SEQUENCE</scope>
    <source>
        <strain evidence="9">TT6</strain>
    </source>
</reference>
<dbReference type="InterPro" id="IPR050067">
    <property type="entry name" value="IPM_dehydratase_rel_enz"/>
</dbReference>
<dbReference type="SUPFAM" id="SSF53732">
    <property type="entry name" value="Aconitase iron-sulfur domain"/>
    <property type="match status" value="1"/>
</dbReference>
<keyword evidence="3 7" id="KW-0479">Metal-binding</keyword>
<dbReference type="InterPro" id="IPR011826">
    <property type="entry name" value="HAcnase/IPMdehydase_lsu_prok"/>
</dbReference>
<geneLocation type="plasmid" evidence="9 10">
    <name>pTT6-2</name>
</geneLocation>
<sequence>MGMTLTEKIIARHAGLDHVKPGQIVSAKVDLCMANDATMRLNVDIFENKVKATRVFDPDRVILIMDHQVPADSPQTAEVHDLSRRFAERYGLTYFYETEGICHQVMVEKHVEPGMLVVGADSHTNSYGVIGAVSCGMGSTDVVAVMVRGETWLQVPHSVKVELTGSLGAGVYGKDVILNLIKRTTVSGLTYKAVEFAGPGLDGIPVPQRFTLCNMTTETGAKSSMIAPDAATYDYIRAVRGSAPEPDPTLFSDPDAVYEQTYRIDLGSLTPQVARPHSVDNVVDVGETAGIAIDQAFLGACTNARIEDLREAAKIMGGRKVAKGVRFMVTPASRSVYLQGMREGLLDTFMSAGAIVNHPGCSACWGACQGVLAAGQTMISSGNRNFKGRAGSADSNIYLSSPATVAASAIAGKITDPREFLP</sequence>
<feature type="binding site" evidence="7">
    <location>
        <position position="364"/>
    </location>
    <ligand>
        <name>[4Fe-4S] cluster</name>
        <dbReference type="ChEBI" id="CHEBI:49883"/>
    </ligand>
</feature>
<evidence type="ECO:0000256" key="7">
    <source>
        <dbReference type="HAMAP-Rule" id="MF_01027"/>
    </source>
</evidence>
<dbReference type="HAMAP" id="MF_01027">
    <property type="entry name" value="LeuC_type2"/>
    <property type="match status" value="1"/>
</dbReference>
<keyword evidence="7" id="KW-0100">Branched-chain amino acid biosynthesis</keyword>
<dbReference type="EC" id="4.2.1.33" evidence="7"/>
<dbReference type="NCBIfam" id="TIGR01343">
    <property type="entry name" value="hacA_fam"/>
    <property type="match status" value="1"/>
</dbReference>
<organism evidence="9 10">
    <name type="scientific">Skermanella cutis</name>
    <dbReference type="NCBI Taxonomy" id="2775420"/>
    <lineage>
        <taxon>Bacteria</taxon>
        <taxon>Pseudomonadati</taxon>
        <taxon>Pseudomonadota</taxon>
        <taxon>Alphaproteobacteria</taxon>
        <taxon>Rhodospirillales</taxon>
        <taxon>Azospirillaceae</taxon>
        <taxon>Skermanella</taxon>
    </lineage>
</organism>
<comment type="subunit">
    <text evidence="1 7">Heterodimer of LeuC and LeuD.</text>
</comment>
<keyword evidence="6 7" id="KW-0456">Lyase</keyword>
<keyword evidence="9" id="KW-0614">Plasmid</keyword>